<accession>A0A933ICM1</accession>
<dbReference type="SUPFAM" id="SSF49265">
    <property type="entry name" value="Fibronectin type III"/>
    <property type="match status" value="1"/>
</dbReference>
<evidence type="ECO:0000313" key="3">
    <source>
        <dbReference type="EMBL" id="MBI4727844.1"/>
    </source>
</evidence>
<protein>
    <submittedName>
        <fullName evidence="3">T9SS type A sorting domain-containing protein</fullName>
    </submittedName>
</protein>
<dbReference type="Gene3D" id="2.60.40.4070">
    <property type="match status" value="1"/>
</dbReference>
<gene>
    <name evidence="3" type="ORF">HY768_11620</name>
</gene>
<name>A0A933ICM1_UNCT6</name>
<evidence type="ECO:0000259" key="2">
    <source>
        <dbReference type="Pfam" id="PF13860"/>
    </source>
</evidence>
<organism evidence="3 4">
    <name type="scientific">candidate division TA06 bacterium</name>
    <dbReference type="NCBI Taxonomy" id="2250710"/>
    <lineage>
        <taxon>Bacteria</taxon>
        <taxon>Bacteria division TA06</taxon>
    </lineage>
</organism>
<dbReference type="NCBIfam" id="TIGR04183">
    <property type="entry name" value="Por_Secre_tail"/>
    <property type="match status" value="1"/>
</dbReference>
<dbReference type="InterPro" id="IPR036116">
    <property type="entry name" value="FN3_sf"/>
</dbReference>
<dbReference type="Pfam" id="PF13860">
    <property type="entry name" value="FlgD_ig"/>
    <property type="match status" value="1"/>
</dbReference>
<proteinExistence type="predicted"/>
<dbReference type="Gene3D" id="2.60.40.10">
    <property type="entry name" value="Immunoglobulins"/>
    <property type="match status" value="1"/>
</dbReference>
<dbReference type="Proteomes" id="UP000736328">
    <property type="component" value="Unassembled WGS sequence"/>
</dbReference>
<keyword evidence="1" id="KW-0732">Signal</keyword>
<evidence type="ECO:0000256" key="1">
    <source>
        <dbReference type="SAM" id="SignalP"/>
    </source>
</evidence>
<dbReference type="InterPro" id="IPR013783">
    <property type="entry name" value="Ig-like_fold"/>
</dbReference>
<dbReference type="InterPro" id="IPR026444">
    <property type="entry name" value="Secre_tail"/>
</dbReference>
<reference evidence="3" key="1">
    <citation type="submission" date="2020-07" db="EMBL/GenBank/DDBJ databases">
        <title>Huge and variable diversity of episymbiotic CPR bacteria and DPANN archaea in groundwater ecosystems.</title>
        <authorList>
            <person name="He C.Y."/>
            <person name="Keren R."/>
            <person name="Whittaker M."/>
            <person name="Farag I.F."/>
            <person name="Doudna J."/>
            <person name="Cate J.H.D."/>
            <person name="Banfield J.F."/>
        </authorList>
    </citation>
    <scope>NUCLEOTIDE SEQUENCE</scope>
    <source>
        <strain evidence="3">NC_groundwater_1520_Pr4_B-0.1um_53_5</strain>
    </source>
</reference>
<evidence type="ECO:0000313" key="4">
    <source>
        <dbReference type="Proteomes" id="UP000736328"/>
    </source>
</evidence>
<dbReference type="InterPro" id="IPR025965">
    <property type="entry name" value="FlgD/Vpr_Ig-like"/>
</dbReference>
<dbReference type="EMBL" id="JACQXR010000163">
    <property type="protein sequence ID" value="MBI4727844.1"/>
    <property type="molecule type" value="Genomic_DNA"/>
</dbReference>
<sequence>MKKTMLTLCLAILFCCGVANAQKMIKAGGPPPVFEGSGLKIDGGAKLGGSYTLSGEIKMLRDVENVKIHFTLKGGVKILSGEKYIYYKKLAKGQIINPSITVTFESVPASVQRSIWGKSATPGGSGVYYDVVDDEGTLMSLPQYVARNNERNFKKIEYRYDPEEPLPLNEQNIQPGMINGEKAKATRDAIENLKKTKGEVSDIEAIELLHNRIELFIRSGVEGQKAIDILWDAREKTKSKGGDYWKNVEEILKARKIKFFRPNGYNNSYGVDDSFSGLEKISTPKATVTLTGQFLYKKHCSDTANGLLATTIDMPVRRAKIWVWGYWSGQGLTRFGPTMTDENGNFTVNVDNVVYPARFCPFVYCKGPDYAGTKFERIKVVTDTIKFNYSDGPDSLTWRFRWWKWDTVSTSSYTFSRSPSYAGEQAFDGGLYPTANQPRSGAVNIFDVFLNAYDTLVTNDHTDDATLYRIAAKWQPGYSLTDHGFGGTCTDMYPSGYVDTTWVNADTTGEDKTTDEWDDMVLLHEFAHHAMAKCAEFPPNATGSHKWFESHPEKPNMSYSEGWANFFNHVVSDSLFYIDTKEMIGKADTTVGWWNIENPWSHYDSINNPLQAGPYCEAAVAGSLWDLYDSQDENPYPNDSAYADTLTMGFGPIWDVTTKYTPGGRNCYNIWEFIQGWGNFYDRFSGFESILRHHKIFKPARPINVTAGVSPFDYWTVVVTWEKGGSKYSGGAKDDTISVGYNIYRRAEGEKFYSKINDTLITAFTFDDPNRLDNKNYFYMVAGVDTSKVEGFFSDSVKVYVPHPPFKTRLSNATAFNNTHKLLYSPASGKAHLIYGSDNGLYYSYSTDFGLDWSTDTVLSYEADNRSCLALDTLGRPSVIWKKWSSTFEYTRQSSPWIPPIWLPAIVYSRPTMAISRHDTAYVAYTYYSVVSNEETCEGKISLVTFPITDFMSAINENLDLPGKTPMVAVDDSDNVYIAYASGNDIYFADRTNGIWGTPINISQSPAISQHPMIDVYGDKLSVTWEEDNGGSFDIYNKILTISANTWTNSENVSNNISNSLNPTTAMSGYVYWSDNENGYYRIYSKRFIDGAGWPDSAKRTITDNDSICNYPQITFSQTIDTTKILAIWTQGNASPYDVKFQRNIVQPVSKIYIDGGQELASPFNIRRDGFKVFGPASYQSIDYGAEEVAYKFDNLNSTKDYKVSVTYYFENVENNAKGQSNKPIWHEQLKVDKQTVATSKVKAGQPTTVEVLVPPQWYAKDGSIVLTVKNINGKYAMATDVKLYEFSKPTSTEKTDGGTQTAFTTPVTLPLTNQLCQNAPNPFGSQPTTIQYAVTKPGNVSLKVYNISGQVVKTLVNESKQPGFYNARWNGKDETGRQAAAGVYFYRIQANGFDNTKKLVVLK</sequence>
<feature type="signal peptide" evidence="1">
    <location>
        <begin position="1"/>
        <end position="21"/>
    </location>
</feature>
<feature type="chain" id="PRO_5037496222" evidence="1">
    <location>
        <begin position="22"/>
        <end position="1404"/>
    </location>
</feature>
<comment type="caution">
    <text evidence="3">The sequence shown here is derived from an EMBL/GenBank/DDBJ whole genome shotgun (WGS) entry which is preliminary data.</text>
</comment>
<feature type="domain" description="FlgD/Vpr Ig-like" evidence="2">
    <location>
        <begin position="1325"/>
        <end position="1392"/>
    </location>
</feature>